<dbReference type="Proteomes" id="UP001215151">
    <property type="component" value="Unassembled WGS sequence"/>
</dbReference>
<feature type="transmembrane region" description="Helical" evidence="7">
    <location>
        <begin position="93"/>
        <end position="119"/>
    </location>
</feature>
<dbReference type="PANTHER" id="PTHR45649:SF6">
    <property type="entry name" value="GABA-SPECIFIC PERMEASE"/>
    <property type="match status" value="1"/>
</dbReference>
<evidence type="ECO:0000313" key="9">
    <source>
        <dbReference type="Proteomes" id="UP001215151"/>
    </source>
</evidence>
<keyword evidence="9" id="KW-1185">Reference proteome</keyword>
<dbReference type="EMBL" id="JAPEVG010001033">
    <property type="protein sequence ID" value="KAJ8454180.1"/>
    <property type="molecule type" value="Genomic_DNA"/>
</dbReference>
<dbReference type="GO" id="GO:0016020">
    <property type="term" value="C:membrane"/>
    <property type="evidence" value="ECO:0007669"/>
    <property type="project" value="UniProtKB-SubCell"/>
</dbReference>
<feature type="compositionally biased region" description="Acidic residues" evidence="6">
    <location>
        <begin position="155"/>
        <end position="166"/>
    </location>
</feature>
<comment type="caution">
    <text evidence="8">The sequence shown here is derived from an EMBL/GenBank/DDBJ whole genome shotgun (WGS) entry which is preliminary data.</text>
</comment>
<dbReference type="AlphaFoldDB" id="A0AAD7TEI5"/>
<evidence type="ECO:0000313" key="8">
    <source>
        <dbReference type="EMBL" id="KAJ8454180.1"/>
    </source>
</evidence>
<feature type="transmembrane region" description="Helical" evidence="7">
    <location>
        <begin position="46"/>
        <end position="73"/>
    </location>
</feature>
<dbReference type="GO" id="GO:0022857">
    <property type="term" value="F:transmembrane transporter activity"/>
    <property type="evidence" value="ECO:0007669"/>
    <property type="project" value="InterPro"/>
</dbReference>
<accession>A0AAD7TEI5</accession>
<sequence length="166" mass="17450">MMTSLATSVVARLQGVFVVLNILLCLAVIIAVPAATPAEFKNTASYAFGGFANFYGWPNGFAFILSFLAPMWTVGGFDAPVHISEEASNARTVVPWAIVSSVGIAGLLGWVINVVIAFYMGTDLEGIMANPIGQPMATVSRDHRHRDTGAGAGEADAELECADSVQ</sequence>
<evidence type="ECO:0000256" key="3">
    <source>
        <dbReference type="ARBA" id="ARBA00022692"/>
    </source>
</evidence>
<keyword evidence="5 7" id="KW-0472">Membrane</keyword>
<evidence type="ECO:0000256" key="5">
    <source>
        <dbReference type="ARBA" id="ARBA00023136"/>
    </source>
</evidence>
<comment type="subcellular location">
    <subcellularLocation>
        <location evidence="1">Membrane</location>
        <topology evidence="1">Multi-pass membrane protein</topology>
    </subcellularLocation>
</comment>
<reference evidence="8" key="1">
    <citation type="submission" date="2022-11" db="EMBL/GenBank/DDBJ databases">
        <title>Genome Sequence of Cubamyces cubensis.</title>
        <authorList>
            <person name="Buettner E."/>
        </authorList>
    </citation>
    <scope>NUCLEOTIDE SEQUENCE</scope>
    <source>
        <strain evidence="8">MPL-01</strain>
    </source>
</reference>
<evidence type="ECO:0000256" key="4">
    <source>
        <dbReference type="ARBA" id="ARBA00022989"/>
    </source>
</evidence>
<keyword evidence="4 7" id="KW-1133">Transmembrane helix</keyword>
<evidence type="ECO:0000256" key="7">
    <source>
        <dbReference type="SAM" id="Phobius"/>
    </source>
</evidence>
<dbReference type="Pfam" id="PF13520">
    <property type="entry name" value="AA_permease_2"/>
    <property type="match status" value="1"/>
</dbReference>
<organism evidence="8 9">
    <name type="scientific">Trametes cubensis</name>
    <dbReference type="NCBI Taxonomy" id="1111947"/>
    <lineage>
        <taxon>Eukaryota</taxon>
        <taxon>Fungi</taxon>
        <taxon>Dikarya</taxon>
        <taxon>Basidiomycota</taxon>
        <taxon>Agaricomycotina</taxon>
        <taxon>Agaricomycetes</taxon>
        <taxon>Polyporales</taxon>
        <taxon>Polyporaceae</taxon>
        <taxon>Trametes</taxon>
    </lineage>
</organism>
<proteinExistence type="predicted"/>
<keyword evidence="2" id="KW-0813">Transport</keyword>
<evidence type="ECO:0000256" key="1">
    <source>
        <dbReference type="ARBA" id="ARBA00004141"/>
    </source>
</evidence>
<dbReference type="InterPro" id="IPR002293">
    <property type="entry name" value="AA/rel_permease1"/>
</dbReference>
<evidence type="ECO:0000256" key="6">
    <source>
        <dbReference type="SAM" id="MobiDB-lite"/>
    </source>
</evidence>
<name>A0AAD7TEI5_9APHY</name>
<feature type="transmembrane region" description="Helical" evidence="7">
    <location>
        <begin position="12"/>
        <end position="34"/>
    </location>
</feature>
<gene>
    <name evidence="8" type="ORF">ONZ51_g13181</name>
</gene>
<dbReference type="PANTHER" id="PTHR45649">
    <property type="entry name" value="AMINO-ACID PERMEASE BAT1"/>
    <property type="match status" value="1"/>
</dbReference>
<keyword evidence="3 7" id="KW-0812">Transmembrane</keyword>
<evidence type="ECO:0000256" key="2">
    <source>
        <dbReference type="ARBA" id="ARBA00022448"/>
    </source>
</evidence>
<dbReference type="Gene3D" id="1.20.1740.10">
    <property type="entry name" value="Amino acid/polyamine transporter I"/>
    <property type="match status" value="1"/>
</dbReference>
<protein>
    <submittedName>
        <fullName evidence="8">Uncharacterized protein</fullName>
    </submittedName>
</protein>
<feature type="region of interest" description="Disordered" evidence="6">
    <location>
        <begin position="142"/>
        <end position="166"/>
    </location>
</feature>